<dbReference type="HAMAP" id="MF_00651">
    <property type="entry name" value="Nuclease_YqgF"/>
    <property type="match status" value="1"/>
</dbReference>
<dbReference type="Pfam" id="PF03652">
    <property type="entry name" value="RuvX"/>
    <property type="match status" value="1"/>
</dbReference>
<dbReference type="AlphaFoldDB" id="A0A2A5WDZ6"/>
<dbReference type="Gene3D" id="3.30.420.140">
    <property type="entry name" value="YqgF/RNase H-like domain"/>
    <property type="match status" value="1"/>
</dbReference>
<keyword evidence="1 5" id="KW-0963">Cytoplasm</keyword>
<evidence type="ECO:0000256" key="5">
    <source>
        <dbReference type="HAMAP-Rule" id="MF_00651"/>
    </source>
</evidence>
<evidence type="ECO:0000256" key="3">
    <source>
        <dbReference type="ARBA" id="ARBA00022722"/>
    </source>
</evidence>
<comment type="caution">
    <text evidence="7">The sequence shown here is derived from an EMBL/GenBank/DDBJ whole genome shotgun (WGS) entry which is preliminary data.</text>
</comment>
<dbReference type="EMBL" id="NTJZ01000003">
    <property type="protein sequence ID" value="PDH34601.1"/>
    <property type="molecule type" value="Genomic_DNA"/>
</dbReference>
<dbReference type="GO" id="GO:0000967">
    <property type="term" value="P:rRNA 5'-end processing"/>
    <property type="evidence" value="ECO:0007669"/>
    <property type="project" value="UniProtKB-UniRule"/>
</dbReference>
<sequence>MTIKLFPSDCSKPVAALAFDYGTQRIGVSFGQSISATAKAIAVIKAKDGIPDWDEIEALLIEWKPDLCVVGLPYNFDGSESVLLVRAIKFAHRINGRFNLPCFGIDERLSSKAAIEKVVAKNKNKQQMAIDDIAAQIILENWFAEFNSQTK</sequence>
<evidence type="ECO:0000313" key="8">
    <source>
        <dbReference type="Proteomes" id="UP000219329"/>
    </source>
</evidence>
<evidence type="ECO:0000259" key="6">
    <source>
        <dbReference type="SMART" id="SM00732"/>
    </source>
</evidence>
<comment type="subcellular location">
    <subcellularLocation>
        <location evidence="5">Cytoplasm</location>
    </subcellularLocation>
</comment>
<gene>
    <name evidence="7" type="ORF">CNF02_04385</name>
</gene>
<comment type="similarity">
    <text evidence="5">Belongs to the YqgF HJR family.</text>
</comment>
<dbReference type="InterPro" id="IPR005227">
    <property type="entry name" value="YqgF"/>
</dbReference>
<name>A0A2A5WDZ6_9GAMM</name>
<evidence type="ECO:0000256" key="1">
    <source>
        <dbReference type="ARBA" id="ARBA00022490"/>
    </source>
</evidence>
<evidence type="ECO:0000313" key="7">
    <source>
        <dbReference type="EMBL" id="PDH34601.1"/>
    </source>
</evidence>
<dbReference type="InterPro" id="IPR012337">
    <property type="entry name" value="RNaseH-like_sf"/>
</dbReference>
<dbReference type="GO" id="GO:0005829">
    <property type="term" value="C:cytosol"/>
    <property type="evidence" value="ECO:0007669"/>
    <property type="project" value="TreeGrafter"/>
</dbReference>
<keyword evidence="2 5" id="KW-0690">Ribosome biogenesis</keyword>
<dbReference type="Proteomes" id="UP000219329">
    <property type="component" value="Unassembled WGS sequence"/>
</dbReference>
<evidence type="ECO:0000256" key="2">
    <source>
        <dbReference type="ARBA" id="ARBA00022517"/>
    </source>
</evidence>
<feature type="domain" description="YqgF/RNase H-like" evidence="6">
    <location>
        <begin position="14"/>
        <end position="114"/>
    </location>
</feature>
<organism evidence="7 8">
    <name type="scientific">OM182 bacterium MED-G28</name>
    <dbReference type="NCBI Taxonomy" id="1986256"/>
    <lineage>
        <taxon>Bacteria</taxon>
        <taxon>Pseudomonadati</taxon>
        <taxon>Pseudomonadota</taxon>
        <taxon>Gammaproteobacteria</taxon>
        <taxon>OMG group</taxon>
        <taxon>OM182 clade</taxon>
    </lineage>
</organism>
<proteinExistence type="inferred from homology"/>
<comment type="function">
    <text evidence="5">Could be a nuclease involved in processing of the 5'-end of pre-16S rRNA.</text>
</comment>
<dbReference type="InterPro" id="IPR037027">
    <property type="entry name" value="YqgF/RNaseH-like_dom_sf"/>
</dbReference>
<dbReference type="PANTHER" id="PTHR33317">
    <property type="entry name" value="POLYNUCLEOTIDYL TRANSFERASE, RIBONUCLEASE H-LIKE SUPERFAMILY PROTEIN"/>
    <property type="match status" value="1"/>
</dbReference>
<dbReference type="SMART" id="SM00732">
    <property type="entry name" value="YqgFc"/>
    <property type="match status" value="1"/>
</dbReference>
<dbReference type="InterPro" id="IPR006641">
    <property type="entry name" value="YqgF/RNaseH-like_dom"/>
</dbReference>
<reference evidence="7 8" key="1">
    <citation type="submission" date="2017-08" db="EMBL/GenBank/DDBJ databases">
        <title>Fine stratification of microbial communities through a metagenomic profile of the photic zone.</title>
        <authorList>
            <person name="Haro-Moreno J.M."/>
            <person name="Lopez-Perez M."/>
            <person name="De La Torre J."/>
            <person name="Picazo A."/>
            <person name="Camacho A."/>
            <person name="Rodriguez-Valera F."/>
        </authorList>
    </citation>
    <scope>NUCLEOTIDE SEQUENCE [LARGE SCALE GENOMIC DNA]</scope>
    <source>
        <strain evidence="7">MED-G28</strain>
    </source>
</reference>
<dbReference type="CDD" id="cd16964">
    <property type="entry name" value="YqgF"/>
    <property type="match status" value="1"/>
</dbReference>
<dbReference type="PANTHER" id="PTHR33317:SF4">
    <property type="entry name" value="POLYNUCLEOTIDYL TRANSFERASE, RIBONUCLEASE H-LIKE SUPERFAMILY PROTEIN"/>
    <property type="match status" value="1"/>
</dbReference>
<dbReference type="GO" id="GO:0004518">
    <property type="term" value="F:nuclease activity"/>
    <property type="evidence" value="ECO:0007669"/>
    <property type="project" value="UniProtKB-KW"/>
</dbReference>
<protein>
    <recommendedName>
        <fullName evidence="5">Putative pre-16S rRNA nuclease</fullName>
        <ecNumber evidence="5">3.1.-.-</ecNumber>
    </recommendedName>
</protein>
<keyword evidence="3 5" id="KW-0540">Nuclease</keyword>
<accession>A0A2A5WDZ6</accession>
<evidence type="ECO:0000256" key="4">
    <source>
        <dbReference type="ARBA" id="ARBA00022801"/>
    </source>
</evidence>
<dbReference type="NCBIfam" id="TIGR00250">
    <property type="entry name" value="RNAse_H_YqgF"/>
    <property type="match status" value="1"/>
</dbReference>
<dbReference type="GO" id="GO:0016788">
    <property type="term" value="F:hydrolase activity, acting on ester bonds"/>
    <property type="evidence" value="ECO:0007669"/>
    <property type="project" value="UniProtKB-UniRule"/>
</dbReference>
<dbReference type="SUPFAM" id="SSF53098">
    <property type="entry name" value="Ribonuclease H-like"/>
    <property type="match status" value="1"/>
</dbReference>
<keyword evidence="4 5" id="KW-0378">Hydrolase</keyword>
<dbReference type="EC" id="3.1.-.-" evidence="5"/>